<feature type="region of interest" description="Disordered" evidence="1">
    <location>
        <begin position="317"/>
        <end position="366"/>
    </location>
</feature>
<feature type="compositionally biased region" description="Polar residues" evidence="1">
    <location>
        <begin position="587"/>
        <end position="597"/>
    </location>
</feature>
<dbReference type="Proteomes" id="UP000193675">
    <property type="component" value="Unassembled WGS sequence"/>
</dbReference>
<accession>A0A1X1A5V9</accession>
<feature type="region of interest" description="Disordered" evidence="1">
    <location>
        <begin position="731"/>
        <end position="750"/>
    </location>
</feature>
<gene>
    <name evidence="2" type="ORF">B7H17_02890</name>
</gene>
<evidence type="ECO:0000313" key="2">
    <source>
        <dbReference type="EMBL" id="ORL67278.1"/>
    </source>
</evidence>
<reference evidence="2 3" key="1">
    <citation type="submission" date="2017-04" db="EMBL/GenBank/DDBJ databases">
        <title>Presence of VIM-2 positive Pseudomonas species in chickens and their surrounding environment.</title>
        <authorList>
            <person name="Zhang R."/>
        </authorList>
    </citation>
    <scope>NUCLEOTIDE SEQUENCE [LARGE SCALE GENOMIC DNA]</scope>
    <source>
        <strain evidence="2 3">DZ-C18</strain>
    </source>
</reference>
<dbReference type="PANTHER" id="PTHR21525:SF9">
    <property type="entry name" value="CHANNEL_COLICIN DOMAIN-CONTAINING PROTEIN"/>
    <property type="match status" value="1"/>
</dbReference>
<protein>
    <recommendedName>
        <fullName evidence="4">Tail tape measure protein</fullName>
    </recommendedName>
</protein>
<evidence type="ECO:0000256" key="1">
    <source>
        <dbReference type="SAM" id="MobiDB-lite"/>
    </source>
</evidence>
<comment type="caution">
    <text evidence="2">The sequence shown here is derived from an EMBL/GenBank/DDBJ whole genome shotgun (WGS) entry which is preliminary data.</text>
</comment>
<feature type="region of interest" description="Disordered" evidence="1">
    <location>
        <begin position="572"/>
        <end position="614"/>
    </location>
</feature>
<dbReference type="EMBL" id="NBWC01000003">
    <property type="protein sequence ID" value="ORL67278.1"/>
    <property type="molecule type" value="Genomic_DNA"/>
</dbReference>
<evidence type="ECO:0008006" key="4">
    <source>
        <dbReference type="Google" id="ProtNLM"/>
    </source>
</evidence>
<dbReference type="RefSeq" id="WP_084854446.1">
    <property type="nucleotide sequence ID" value="NZ_NBWC01000003.1"/>
</dbReference>
<dbReference type="OrthoDB" id="8019720at2"/>
<feature type="region of interest" description="Disordered" evidence="1">
    <location>
        <begin position="101"/>
        <end position="153"/>
    </location>
</feature>
<feature type="compositionally biased region" description="Polar residues" evidence="1">
    <location>
        <begin position="138"/>
        <end position="153"/>
    </location>
</feature>
<organism evidence="2 3">
    <name type="scientific">Pseudomonas putida</name>
    <name type="common">Arthrobacter siderocapsulatus</name>
    <dbReference type="NCBI Taxonomy" id="303"/>
    <lineage>
        <taxon>Bacteria</taxon>
        <taxon>Pseudomonadati</taxon>
        <taxon>Pseudomonadota</taxon>
        <taxon>Gammaproteobacteria</taxon>
        <taxon>Pseudomonadales</taxon>
        <taxon>Pseudomonadaceae</taxon>
        <taxon>Pseudomonas</taxon>
    </lineage>
</organism>
<dbReference type="AlphaFoldDB" id="A0A1X1A5V9"/>
<dbReference type="PANTHER" id="PTHR21525">
    <property type="entry name" value="MOTILE SPERM PROTEIN"/>
    <property type="match status" value="1"/>
</dbReference>
<sequence length="809" mass="82330">MANTPVFTLGLGVTVDKPVGAAFDSLHQWLERLRRQADSLRLGRIINEVIRLGGEQDKLQNTDQASYTQPHEHEAHIDRLRREGGEVERLRRLYQALAWQSGEAAHSPPRAEKTTSAASPGNSDHPARSPVPIHAPGSRQTEPPSLGSRGSASTKGLAVATGVTAAVGAAYVGHRLVKRSSPIARTRARTAVSDQLEMGEAALILKTMDALGSAQDGKEAAEGVGGAVGELGGTLLGAALGGLVGKGKGAEYGSLLGGFFGEKLGNWVGGAAHELFAGPTPEASVTEGADHTVVEERGKPLSGVGSAQDRARIGATQAGESPAVLGTSHEQPSNRRAPIADGNPRTSIEGPGSPTHLAATRRDPTTVANGQASVEQAEGLGSVAGGLVGTLVGGAIGSVVPGFGTVVGSTVGGLLGEAVGGWIGRTWFAGDGESRTVSQQAGSNTASANVEGVAMSPATIASAPGKQTIETSTSEPRGKGAAINVLVKPAIVEAARQSLRTFASDEPRNEKADGYGRAAGGLVGTLLGGAVGSVVPLLGTTFGAALGGLVASQLGGWLGKTWFGGVEEARGATAASLPTARERDASRTGSDTTTSHDAQPMSSPPPSKPSGMAAAMKALAKPAVLSATERTLDTFASEKPGREKAEGYGMAAGGLIGTLAGGAIGAVVPIIGTTFGAALGGLVGGHLGGWLGKSWFDSTVKGEVAAEPTVPDQGVPDRKVAPGEVIRSIRREQPPSQNPSVPNPTAPAASAPVYNQQFTFTANMPVTVNNRLDDPLTLQHLEAIARRQLEELMRQARSVQLADTPHIAL</sequence>
<evidence type="ECO:0000313" key="3">
    <source>
        <dbReference type="Proteomes" id="UP000193675"/>
    </source>
</evidence>
<name>A0A1X1A5V9_PSEPU</name>
<proteinExistence type="predicted"/>